<accession>A0A3B0RCW7</accession>
<dbReference type="Pfam" id="PF02082">
    <property type="entry name" value="Rrf2"/>
    <property type="match status" value="1"/>
</dbReference>
<dbReference type="PROSITE" id="PS51197">
    <property type="entry name" value="HTH_RRF2_2"/>
    <property type="match status" value="1"/>
</dbReference>
<dbReference type="InterPro" id="IPR030489">
    <property type="entry name" value="TR_Rrf2-type_CS"/>
</dbReference>
<dbReference type="SUPFAM" id="SSF46785">
    <property type="entry name" value="Winged helix' DNA-binding domain"/>
    <property type="match status" value="1"/>
</dbReference>
<dbReference type="NCBIfam" id="TIGR00738">
    <property type="entry name" value="rrf2_super"/>
    <property type="match status" value="1"/>
</dbReference>
<dbReference type="Gene3D" id="1.10.10.10">
    <property type="entry name" value="Winged helix-like DNA-binding domain superfamily/Winged helix DNA-binding domain"/>
    <property type="match status" value="1"/>
</dbReference>
<reference evidence="2" key="1">
    <citation type="submission" date="2018-06" db="EMBL/GenBank/DDBJ databases">
        <authorList>
            <person name="Zhirakovskaya E."/>
        </authorList>
    </citation>
    <scope>NUCLEOTIDE SEQUENCE</scope>
</reference>
<dbReference type="AlphaFoldDB" id="A0A3B0RCW7"/>
<dbReference type="GO" id="GO:0005829">
    <property type="term" value="C:cytosol"/>
    <property type="evidence" value="ECO:0007669"/>
    <property type="project" value="TreeGrafter"/>
</dbReference>
<dbReference type="GO" id="GO:0003700">
    <property type="term" value="F:DNA-binding transcription factor activity"/>
    <property type="evidence" value="ECO:0007669"/>
    <property type="project" value="TreeGrafter"/>
</dbReference>
<dbReference type="EMBL" id="UOEG01000045">
    <property type="protein sequence ID" value="VAV89457.1"/>
    <property type="molecule type" value="Genomic_DNA"/>
</dbReference>
<dbReference type="InterPro" id="IPR036388">
    <property type="entry name" value="WH-like_DNA-bd_sf"/>
</dbReference>
<evidence type="ECO:0000313" key="2">
    <source>
        <dbReference type="EMBL" id="VAV89457.1"/>
    </source>
</evidence>
<dbReference type="InterPro" id="IPR000944">
    <property type="entry name" value="Tscrpt_reg_Rrf2"/>
</dbReference>
<evidence type="ECO:0000256" key="1">
    <source>
        <dbReference type="ARBA" id="ARBA00023125"/>
    </source>
</evidence>
<name>A0A3B0RCW7_9ZZZZ</name>
<dbReference type="PROSITE" id="PS01332">
    <property type="entry name" value="HTH_RRF2_1"/>
    <property type="match status" value="1"/>
</dbReference>
<dbReference type="PANTHER" id="PTHR33221:SF4">
    <property type="entry name" value="HTH-TYPE TRANSCRIPTIONAL REPRESSOR NSRR"/>
    <property type="match status" value="1"/>
</dbReference>
<dbReference type="InterPro" id="IPR036390">
    <property type="entry name" value="WH_DNA-bd_sf"/>
</dbReference>
<dbReference type="GO" id="GO:0003677">
    <property type="term" value="F:DNA binding"/>
    <property type="evidence" value="ECO:0007669"/>
    <property type="project" value="UniProtKB-KW"/>
</dbReference>
<sequence length="158" mass="17160">MHISQFSDYSLRVLIFLVTCKKPTTATAIAEAYDISFHHVSKAAQFLAREGYVASERGRSGGIRLALAAKEISIGEVLRKSEKGNVALVECMRPKGKPCVIVPVCKLAGTLRKAQEAFFDYLDKVTLADITSNEESLKNILEKNILESGLGAGNAACR</sequence>
<keyword evidence="1" id="KW-0238">DNA-binding</keyword>
<organism evidence="2">
    <name type="scientific">hydrothermal vent metagenome</name>
    <dbReference type="NCBI Taxonomy" id="652676"/>
    <lineage>
        <taxon>unclassified sequences</taxon>
        <taxon>metagenomes</taxon>
        <taxon>ecological metagenomes</taxon>
    </lineage>
</organism>
<gene>
    <name evidence="2" type="ORF">MNBD_ALPHA07-2265</name>
</gene>
<protein>
    <submittedName>
        <fullName evidence="2">Nitrite-sensitive transcriptional repressor NsrR</fullName>
    </submittedName>
</protein>
<dbReference type="PANTHER" id="PTHR33221">
    <property type="entry name" value="WINGED HELIX-TURN-HELIX TRANSCRIPTIONAL REGULATOR, RRF2 FAMILY"/>
    <property type="match status" value="1"/>
</dbReference>
<proteinExistence type="predicted"/>